<evidence type="ECO:0000256" key="5">
    <source>
        <dbReference type="PROSITE-ProRule" id="PRU00277"/>
    </source>
</evidence>
<reference evidence="9 10" key="1">
    <citation type="submission" date="2020-10" db="EMBL/GenBank/DDBJ databases">
        <title>Phylogeny of dyella-like bacteria.</title>
        <authorList>
            <person name="Fu J."/>
        </authorList>
    </citation>
    <scope>NUCLEOTIDE SEQUENCE [LARGE SCALE GENOMIC DNA]</scope>
    <source>
        <strain evidence="9 10">Gsoil3046</strain>
    </source>
</reference>
<protein>
    <recommendedName>
        <fullName evidence="6">Peptidyl-prolyl cis-trans isomerase</fullName>
        <ecNumber evidence="6">5.2.1.8</ecNumber>
    </recommendedName>
</protein>
<dbReference type="InterPro" id="IPR036944">
    <property type="entry name" value="PPIase_FKBP_N_sf"/>
</dbReference>
<evidence type="ECO:0000313" key="10">
    <source>
        <dbReference type="Proteomes" id="UP001620460"/>
    </source>
</evidence>
<evidence type="ECO:0000256" key="3">
    <source>
        <dbReference type="ARBA" id="ARBA00023110"/>
    </source>
</evidence>
<dbReference type="GO" id="GO:0016853">
    <property type="term" value="F:isomerase activity"/>
    <property type="evidence" value="ECO:0007669"/>
    <property type="project" value="UniProtKB-KW"/>
</dbReference>
<keyword evidence="4 5" id="KW-0413">Isomerase</keyword>
<evidence type="ECO:0000313" key="9">
    <source>
        <dbReference type="EMBL" id="MFK2905605.1"/>
    </source>
</evidence>
<dbReference type="InterPro" id="IPR001179">
    <property type="entry name" value="PPIase_FKBP_dom"/>
</dbReference>
<evidence type="ECO:0000256" key="1">
    <source>
        <dbReference type="ARBA" id="ARBA00000971"/>
    </source>
</evidence>
<dbReference type="Proteomes" id="UP001620460">
    <property type="component" value="Unassembled WGS sequence"/>
</dbReference>
<evidence type="ECO:0000256" key="2">
    <source>
        <dbReference type="ARBA" id="ARBA00006577"/>
    </source>
</evidence>
<name>A0ABW8JZB3_9GAMM</name>
<evidence type="ECO:0000256" key="6">
    <source>
        <dbReference type="RuleBase" id="RU003915"/>
    </source>
</evidence>
<sequence length="238" mass="25748">MVKWAGRFMAAGLGLIGTVAQAQQSPKPLAVPTIDKAKLSYAIGYQIGSQFADGEPSVDLATLQRAIQDAAAKRPPSVPMPDMRAQLHALDEQMHARAVDEFRRVAAGNARKSEQYMAHNRTQPGVVQLPSGVQYAVIKQGQGGTSPTVDSKVTVNYRGMLIDGTEFDSTFAHGNPVSFVVNSVIPGWRDVIPRMHVGDRWKVVIPPKLAYGERGALPRIGPNEALVFDIELLDIANP</sequence>
<dbReference type="Gene3D" id="3.10.50.40">
    <property type="match status" value="1"/>
</dbReference>
<feature type="domain" description="PPIase FKBP-type" evidence="8">
    <location>
        <begin position="150"/>
        <end position="236"/>
    </location>
</feature>
<comment type="caution">
    <text evidence="9">The sequence shown here is derived from an EMBL/GenBank/DDBJ whole genome shotgun (WGS) entry which is preliminary data.</text>
</comment>
<dbReference type="SUPFAM" id="SSF54534">
    <property type="entry name" value="FKBP-like"/>
    <property type="match status" value="1"/>
</dbReference>
<dbReference type="Pfam" id="PF01346">
    <property type="entry name" value="FKBP_N"/>
    <property type="match status" value="1"/>
</dbReference>
<dbReference type="EC" id="5.2.1.8" evidence="6"/>
<comment type="similarity">
    <text evidence="2 6">Belongs to the FKBP-type PPIase family.</text>
</comment>
<evidence type="ECO:0000259" key="8">
    <source>
        <dbReference type="PROSITE" id="PS50059"/>
    </source>
</evidence>
<feature type="signal peptide" evidence="7">
    <location>
        <begin position="1"/>
        <end position="22"/>
    </location>
</feature>
<dbReference type="Gene3D" id="1.10.287.460">
    <property type="entry name" value="Peptidyl-prolyl cis-trans isomerase, FKBP-type, N-terminal domain"/>
    <property type="match status" value="1"/>
</dbReference>
<proteinExistence type="inferred from homology"/>
<accession>A0ABW8JZB3</accession>
<dbReference type="PROSITE" id="PS50059">
    <property type="entry name" value="FKBP_PPIASE"/>
    <property type="match status" value="1"/>
</dbReference>
<dbReference type="EMBL" id="JADIKM010000005">
    <property type="protein sequence ID" value="MFK2905605.1"/>
    <property type="molecule type" value="Genomic_DNA"/>
</dbReference>
<keyword evidence="10" id="KW-1185">Reference proteome</keyword>
<evidence type="ECO:0000256" key="7">
    <source>
        <dbReference type="SAM" id="SignalP"/>
    </source>
</evidence>
<comment type="catalytic activity">
    <reaction evidence="1 5 6">
        <text>[protein]-peptidylproline (omega=180) = [protein]-peptidylproline (omega=0)</text>
        <dbReference type="Rhea" id="RHEA:16237"/>
        <dbReference type="Rhea" id="RHEA-COMP:10747"/>
        <dbReference type="Rhea" id="RHEA-COMP:10748"/>
        <dbReference type="ChEBI" id="CHEBI:83833"/>
        <dbReference type="ChEBI" id="CHEBI:83834"/>
        <dbReference type="EC" id="5.2.1.8"/>
    </reaction>
</comment>
<feature type="chain" id="PRO_5047464252" description="Peptidyl-prolyl cis-trans isomerase" evidence="7">
    <location>
        <begin position="23"/>
        <end position="238"/>
    </location>
</feature>
<dbReference type="InterPro" id="IPR000774">
    <property type="entry name" value="PPIase_FKBP_N"/>
</dbReference>
<keyword evidence="7" id="KW-0732">Signal</keyword>
<keyword evidence="3 5" id="KW-0697">Rotamase</keyword>
<evidence type="ECO:0000256" key="4">
    <source>
        <dbReference type="ARBA" id="ARBA00023235"/>
    </source>
</evidence>
<gene>
    <name evidence="9" type="ORF">ISP17_16720</name>
</gene>
<dbReference type="Pfam" id="PF00254">
    <property type="entry name" value="FKBP_C"/>
    <property type="match status" value="1"/>
</dbReference>
<dbReference type="InterPro" id="IPR046357">
    <property type="entry name" value="PPIase_dom_sf"/>
</dbReference>
<dbReference type="PANTHER" id="PTHR43811">
    <property type="entry name" value="FKBP-TYPE PEPTIDYL-PROLYL CIS-TRANS ISOMERASE FKPA"/>
    <property type="match status" value="1"/>
</dbReference>
<organism evidence="9 10">
    <name type="scientific">Dyella ginsengisoli</name>
    <dbReference type="NCBI Taxonomy" id="363848"/>
    <lineage>
        <taxon>Bacteria</taxon>
        <taxon>Pseudomonadati</taxon>
        <taxon>Pseudomonadota</taxon>
        <taxon>Gammaproteobacteria</taxon>
        <taxon>Lysobacterales</taxon>
        <taxon>Rhodanobacteraceae</taxon>
        <taxon>Dyella</taxon>
    </lineage>
</organism>
<dbReference type="PANTHER" id="PTHR43811:SF19">
    <property type="entry name" value="39 KDA FK506-BINDING NUCLEAR PROTEIN"/>
    <property type="match status" value="1"/>
</dbReference>